<feature type="transmembrane region" description="Helical" evidence="5">
    <location>
        <begin position="266"/>
        <end position="291"/>
    </location>
</feature>
<evidence type="ECO:0000256" key="5">
    <source>
        <dbReference type="SAM" id="Phobius"/>
    </source>
</evidence>
<feature type="transmembrane region" description="Helical" evidence="5">
    <location>
        <begin position="203"/>
        <end position="224"/>
    </location>
</feature>
<keyword evidence="2 5" id="KW-0812">Transmembrane</keyword>
<feature type="transmembrane region" description="Helical" evidence="5">
    <location>
        <begin position="420"/>
        <end position="440"/>
    </location>
</feature>
<feature type="transmembrane region" description="Helical" evidence="5">
    <location>
        <begin position="397"/>
        <end position="414"/>
    </location>
</feature>
<evidence type="ECO:0000256" key="4">
    <source>
        <dbReference type="ARBA" id="ARBA00023136"/>
    </source>
</evidence>
<feature type="transmembrane region" description="Helical" evidence="5">
    <location>
        <begin position="141"/>
        <end position="163"/>
    </location>
</feature>
<feature type="transmembrane region" description="Helical" evidence="5">
    <location>
        <begin position="48"/>
        <end position="73"/>
    </location>
</feature>
<feature type="transmembrane region" description="Helical" evidence="5">
    <location>
        <begin position="356"/>
        <end position="376"/>
    </location>
</feature>
<feature type="transmembrane region" description="Helical" evidence="5">
    <location>
        <begin position="85"/>
        <end position="106"/>
    </location>
</feature>
<evidence type="ECO:0000313" key="8">
    <source>
        <dbReference type="Proteomes" id="UP000006015"/>
    </source>
</evidence>
<evidence type="ECO:0000256" key="3">
    <source>
        <dbReference type="ARBA" id="ARBA00022989"/>
    </source>
</evidence>
<gene>
    <name evidence="7" type="ORF">HMPREF0281_00748</name>
</gene>
<feature type="transmembrane region" description="Helical" evidence="5">
    <location>
        <begin position="118"/>
        <end position="135"/>
    </location>
</feature>
<dbReference type="PROSITE" id="PS50850">
    <property type="entry name" value="MFS"/>
    <property type="match status" value="1"/>
</dbReference>
<dbReference type="Proteomes" id="UP000006015">
    <property type="component" value="Unassembled WGS sequence"/>
</dbReference>
<comment type="subcellular location">
    <subcellularLocation>
        <location evidence="1">Cell membrane</location>
        <topology evidence="1">Multi-pass membrane protein</topology>
    </subcellularLocation>
</comment>
<evidence type="ECO:0000259" key="6">
    <source>
        <dbReference type="PROSITE" id="PS50850"/>
    </source>
</evidence>
<dbReference type="Gene3D" id="1.20.1250.20">
    <property type="entry name" value="MFS general substrate transporter like domains"/>
    <property type="match status" value="1"/>
</dbReference>
<dbReference type="SUPFAM" id="SSF103473">
    <property type="entry name" value="MFS general substrate transporter"/>
    <property type="match status" value="1"/>
</dbReference>
<feature type="transmembrane region" description="Helical" evidence="5">
    <location>
        <begin position="6"/>
        <end position="27"/>
    </location>
</feature>
<evidence type="ECO:0000256" key="2">
    <source>
        <dbReference type="ARBA" id="ARBA00022692"/>
    </source>
</evidence>
<feature type="transmembrane region" description="Helical" evidence="5">
    <location>
        <begin position="175"/>
        <end position="197"/>
    </location>
</feature>
<organism evidence="7 8">
    <name type="scientific">Corynebacterium ammoniagenes DSM 20306</name>
    <dbReference type="NCBI Taxonomy" id="649754"/>
    <lineage>
        <taxon>Bacteria</taxon>
        <taxon>Bacillati</taxon>
        <taxon>Actinomycetota</taxon>
        <taxon>Actinomycetes</taxon>
        <taxon>Mycobacteriales</taxon>
        <taxon>Corynebacteriaceae</taxon>
        <taxon>Corynebacterium</taxon>
    </lineage>
</organism>
<dbReference type="InterPro" id="IPR020846">
    <property type="entry name" value="MFS_dom"/>
</dbReference>
<evidence type="ECO:0000256" key="1">
    <source>
        <dbReference type="ARBA" id="ARBA00004651"/>
    </source>
</evidence>
<dbReference type="InterPro" id="IPR052524">
    <property type="entry name" value="MFS_Cyanate_Porter"/>
</dbReference>
<dbReference type="EMBL" id="ADNS01000004">
    <property type="protein sequence ID" value="EFG82041.1"/>
    <property type="molecule type" value="Genomic_DNA"/>
</dbReference>
<evidence type="ECO:0000313" key="7">
    <source>
        <dbReference type="EMBL" id="EFG82041.1"/>
    </source>
</evidence>
<sequence>MVQLFLFFIVPRALFIFGYSAAQCLCVKKISFMRRWVDCVARKTRVGFGLAILAVALVAVNLRAGIASLAPVISQVAESFEVSSSTAGFLTSLPGFCFAIMGWLAVPIARRLGLSPTLVTGGIALLIGISIRPLVNNYLPFLILTVLLISGIAVANILLPAWIKEHSQGLKQVRLMMIYTAVLGASGAIGPLSALFFEGSGAWRWSLGVWAVPVIFQVLVWLIVLSRTKRDIPSTGVVPDEDITEQPQAAMANPALQGALMKSPTALAMLLFFGIQSSMAYAQMGWLPAILMDAGVAENTASIGLAVLGGFNVIGGVLMPWLLSRVENTVPIPVILGAVSLIGWLGVSYAPTAAPIFWSSLLGIGGMCFPFVLSLLTARTRSPIVTARLSGFVQPGGYIIAGITPLLMGFLYSATGSWDAALILVSVMSLGLIIFGIRAARNIYIDDELAQQH</sequence>
<keyword evidence="8" id="KW-1185">Reference proteome</keyword>
<comment type="caution">
    <text evidence="7">The sequence shown here is derived from an EMBL/GenBank/DDBJ whole genome shotgun (WGS) entry which is preliminary data.</text>
</comment>
<name>A0ABN0AGS8_CORAM</name>
<feature type="domain" description="Major facilitator superfamily (MFS) profile" evidence="6">
    <location>
        <begin position="49"/>
        <end position="443"/>
    </location>
</feature>
<dbReference type="InterPro" id="IPR011701">
    <property type="entry name" value="MFS"/>
</dbReference>
<dbReference type="PANTHER" id="PTHR23523">
    <property type="match status" value="1"/>
</dbReference>
<dbReference type="InterPro" id="IPR036259">
    <property type="entry name" value="MFS_trans_sf"/>
</dbReference>
<dbReference type="Pfam" id="PF07690">
    <property type="entry name" value="MFS_1"/>
    <property type="match status" value="1"/>
</dbReference>
<dbReference type="PANTHER" id="PTHR23523:SF2">
    <property type="entry name" value="2-NITROIMIDAZOLE TRANSPORTER"/>
    <property type="match status" value="1"/>
</dbReference>
<keyword evidence="4 5" id="KW-0472">Membrane</keyword>
<feature type="transmembrane region" description="Helical" evidence="5">
    <location>
        <begin position="303"/>
        <end position="323"/>
    </location>
</feature>
<protein>
    <submittedName>
        <fullName evidence="7">Transporter, major facilitator family protein</fullName>
    </submittedName>
</protein>
<keyword evidence="3 5" id="KW-1133">Transmembrane helix</keyword>
<proteinExistence type="predicted"/>
<accession>A0ABN0AGS8</accession>
<reference evidence="7 8" key="1">
    <citation type="submission" date="2010-04" db="EMBL/GenBank/DDBJ databases">
        <authorList>
            <person name="Weinstock G."/>
            <person name="Sodergren E."/>
            <person name="Clifton S."/>
            <person name="Fulton L."/>
            <person name="Fulton B."/>
            <person name="Courtney L."/>
            <person name="Fronick C."/>
            <person name="Harrison M."/>
            <person name="Strong C."/>
            <person name="Farmer C."/>
            <person name="Delahaunty K."/>
            <person name="Markovic C."/>
            <person name="Hall O."/>
            <person name="Minx P."/>
            <person name="Tomlinson C."/>
            <person name="Mitreva M."/>
            <person name="Hou S."/>
            <person name="Wollam A."/>
            <person name="Pepin K.H."/>
            <person name="Johnson M."/>
            <person name="Bhonagiri V."/>
            <person name="Zhang X."/>
            <person name="Suruliraj S."/>
            <person name="Warren W."/>
            <person name="Chinwalla A."/>
            <person name="Mardis E.R."/>
            <person name="Wilson R.K."/>
        </authorList>
    </citation>
    <scope>NUCLEOTIDE SEQUENCE [LARGE SCALE GENOMIC DNA]</scope>
    <source>
        <strain evidence="7 8">DSM 20306</strain>
    </source>
</reference>
<feature type="transmembrane region" description="Helical" evidence="5">
    <location>
        <begin position="330"/>
        <end position="350"/>
    </location>
</feature>